<feature type="compositionally biased region" description="Basic and acidic residues" evidence="1">
    <location>
        <begin position="41"/>
        <end position="55"/>
    </location>
</feature>
<comment type="caution">
    <text evidence="2">The sequence shown here is derived from an EMBL/GenBank/DDBJ whole genome shotgun (WGS) entry which is preliminary data.</text>
</comment>
<dbReference type="Proteomes" id="UP000287651">
    <property type="component" value="Unassembled WGS sequence"/>
</dbReference>
<dbReference type="AlphaFoldDB" id="A0A426X433"/>
<feature type="compositionally biased region" description="Low complexity" evidence="1">
    <location>
        <begin position="96"/>
        <end position="116"/>
    </location>
</feature>
<proteinExistence type="predicted"/>
<dbReference type="EMBL" id="AMZH03027219">
    <property type="protein sequence ID" value="RRT34242.1"/>
    <property type="molecule type" value="Genomic_DNA"/>
</dbReference>
<name>A0A426X433_ENSVE</name>
<protein>
    <submittedName>
        <fullName evidence="2">Uncharacterized protein</fullName>
    </submittedName>
</protein>
<accession>A0A426X433</accession>
<evidence type="ECO:0000313" key="3">
    <source>
        <dbReference type="Proteomes" id="UP000287651"/>
    </source>
</evidence>
<gene>
    <name evidence="2" type="ORF">B296_00053610</name>
</gene>
<evidence type="ECO:0000313" key="2">
    <source>
        <dbReference type="EMBL" id="RRT34242.1"/>
    </source>
</evidence>
<evidence type="ECO:0000256" key="1">
    <source>
        <dbReference type="SAM" id="MobiDB-lite"/>
    </source>
</evidence>
<sequence length="116" mass="12002">MKKPVVVGEEHPPPTVNAPALKEPTAAGEGHPAVKQLVEAVGKKPAEEHPAGTKERHAKQSAASGHSHPWQEKSPSATRSSFGKEKNLPSPVPIVSASASRARAQALGSSQGKLSP</sequence>
<organism evidence="2 3">
    <name type="scientific">Ensete ventricosum</name>
    <name type="common">Abyssinian banana</name>
    <name type="synonym">Musa ensete</name>
    <dbReference type="NCBI Taxonomy" id="4639"/>
    <lineage>
        <taxon>Eukaryota</taxon>
        <taxon>Viridiplantae</taxon>
        <taxon>Streptophyta</taxon>
        <taxon>Embryophyta</taxon>
        <taxon>Tracheophyta</taxon>
        <taxon>Spermatophyta</taxon>
        <taxon>Magnoliopsida</taxon>
        <taxon>Liliopsida</taxon>
        <taxon>Zingiberales</taxon>
        <taxon>Musaceae</taxon>
        <taxon>Ensete</taxon>
    </lineage>
</organism>
<reference evidence="2 3" key="1">
    <citation type="journal article" date="2014" name="Agronomy (Basel)">
        <title>A Draft Genome Sequence for Ensete ventricosum, the Drought-Tolerant Tree Against Hunger.</title>
        <authorList>
            <person name="Harrison J."/>
            <person name="Moore K.A."/>
            <person name="Paszkiewicz K."/>
            <person name="Jones T."/>
            <person name="Grant M."/>
            <person name="Ambacheew D."/>
            <person name="Muzemil S."/>
            <person name="Studholme D.J."/>
        </authorList>
    </citation>
    <scope>NUCLEOTIDE SEQUENCE [LARGE SCALE GENOMIC DNA]</scope>
</reference>
<feature type="region of interest" description="Disordered" evidence="1">
    <location>
        <begin position="1"/>
        <end position="116"/>
    </location>
</feature>